<dbReference type="InterPro" id="IPR011008">
    <property type="entry name" value="Dimeric_a/b-barrel"/>
</dbReference>
<organism evidence="2 5">
    <name type="scientific">Bacteroides caccae</name>
    <dbReference type="NCBI Taxonomy" id="47678"/>
    <lineage>
        <taxon>Bacteria</taxon>
        <taxon>Pseudomonadati</taxon>
        <taxon>Bacteroidota</taxon>
        <taxon>Bacteroidia</taxon>
        <taxon>Bacteroidales</taxon>
        <taxon>Bacteroidaceae</taxon>
        <taxon>Bacteroides</taxon>
    </lineage>
</organism>
<keyword evidence="2" id="KW-0503">Monooxygenase</keyword>
<dbReference type="AlphaFoldDB" id="A0A174TZD6"/>
<dbReference type="EMBL" id="CZBL01000007">
    <property type="protein sequence ID" value="CUQ14916.1"/>
    <property type="molecule type" value="Genomic_DNA"/>
</dbReference>
<dbReference type="Proteomes" id="UP000095657">
    <property type="component" value="Unassembled WGS sequence"/>
</dbReference>
<sequence>MIRLNVFVRVSETNREKAIEAAKKLTTCSLKEEGCIAYDTFESSTRHDVFMICETWQNAEVLAAHEKSPHFGKYVGIIQELAEMKLEKFEF</sequence>
<dbReference type="PANTHER" id="PTHR33336:SF3">
    <property type="entry name" value="ABM DOMAIN-CONTAINING PROTEIN"/>
    <property type="match status" value="1"/>
</dbReference>
<evidence type="ECO:0000313" key="4">
    <source>
        <dbReference type="EMBL" id="KAA5497951.1"/>
    </source>
</evidence>
<dbReference type="RefSeq" id="WP_055173675.1">
    <property type="nucleotide sequence ID" value="NZ_CACRTB010000036.1"/>
</dbReference>
<reference evidence="5 6" key="1">
    <citation type="submission" date="2015-09" db="EMBL/GenBank/DDBJ databases">
        <authorList>
            <consortium name="Pathogen Informatics"/>
        </authorList>
    </citation>
    <scope>NUCLEOTIDE SEQUENCE [LARGE SCALE GENOMIC DNA]</scope>
    <source>
        <strain evidence="2 5">2789STDY5834880</strain>
        <strain evidence="3 6">2789STDY5834946</strain>
    </source>
</reference>
<feature type="domain" description="ABM" evidence="1">
    <location>
        <begin position="2"/>
        <end position="91"/>
    </location>
</feature>
<dbReference type="STRING" id="47678.ERS852494_04057"/>
<dbReference type="GO" id="GO:0004497">
    <property type="term" value="F:monooxygenase activity"/>
    <property type="evidence" value="ECO:0007669"/>
    <property type="project" value="UniProtKB-KW"/>
</dbReference>
<dbReference type="Proteomes" id="UP000368418">
    <property type="component" value="Unassembled WGS sequence"/>
</dbReference>
<evidence type="ECO:0000313" key="5">
    <source>
        <dbReference type="Proteomes" id="UP000095657"/>
    </source>
</evidence>
<evidence type="ECO:0000313" key="6">
    <source>
        <dbReference type="Proteomes" id="UP000095725"/>
    </source>
</evidence>
<evidence type="ECO:0000259" key="1">
    <source>
        <dbReference type="PROSITE" id="PS51725"/>
    </source>
</evidence>
<dbReference type="EC" id="1.-.-.-" evidence="2"/>
<dbReference type="EMBL" id="VVYD01000010">
    <property type="protein sequence ID" value="KAA5497951.1"/>
    <property type="molecule type" value="Genomic_DNA"/>
</dbReference>
<name>A0A174TZD6_9BACE</name>
<evidence type="ECO:0000313" key="3">
    <source>
        <dbReference type="EMBL" id="CUQ14916.1"/>
    </source>
</evidence>
<dbReference type="InterPro" id="IPR007138">
    <property type="entry name" value="ABM_dom"/>
</dbReference>
<dbReference type="EMBL" id="CZAI01000012">
    <property type="protein sequence ID" value="CUQ13238.1"/>
    <property type="molecule type" value="Genomic_DNA"/>
</dbReference>
<accession>A0A174TZD6</accession>
<proteinExistence type="predicted"/>
<dbReference type="Proteomes" id="UP000095725">
    <property type="component" value="Unassembled WGS sequence"/>
</dbReference>
<keyword evidence="2" id="KW-0560">Oxidoreductase</keyword>
<dbReference type="PANTHER" id="PTHR33336">
    <property type="entry name" value="QUINOL MONOOXYGENASE YGIN-RELATED"/>
    <property type="match status" value="1"/>
</dbReference>
<evidence type="ECO:0000313" key="7">
    <source>
        <dbReference type="Proteomes" id="UP000368418"/>
    </source>
</evidence>
<reference evidence="4 7" key="2">
    <citation type="journal article" date="2019" name="Nat. Med.">
        <title>A library of human gut bacterial isolates paired with longitudinal multiomics data enables mechanistic microbiome research.</title>
        <authorList>
            <person name="Poyet M."/>
            <person name="Groussin M."/>
            <person name="Gibbons S.M."/>
            <person name="Avila-Pacheco J."/>
            <person name="Jiang X."/>
            <person name="Kearney S.M."/>
            <person name="Perrotta A.R."/>
            <person name="Berdy B."/>
            <person name="Zhao S."/>
            <person name="Lieberman T.D."/>
            <person name="Swanson P.K."/>
            <person name="Smith M."/>
            <person name="Roesemann S."/>
            <person name="Alexander J.E."/>
            <person name="Rich S.A."/>
            <person name="Livny J."/>
            <person name="Vlamakis H."/>
            <person name="Clish C."/>
            <person name="Bullock K."/>
            <person name="Deik A."/>
            <person name="Scott J."/>
            <person name="Pierce K.A."/>
            <person name="Xavier R.J."/>
            <person name="Alm E.J."/>
        </authorList>
    </citation>
    <scope>NUCLEOTIDE SEQUENCE [LARGE SCALE GENOMIC DNA]</scope>
    <source>
        <strain evidence="4 7">BIOML-A19</strain>
    </source>
</reference>
<gene>
    <name evidence="2" type="primary">ycnE</name>
    <name evidence="2" type="ORF">ERS852494_04057</name>
    <name evidence="3" type="ORF">ERS852558_01975</name>
    <name evidence="4" type="ORF">F2Y31_12355</name>
</gene>
<dbReference type="InterPro" id="IPR050744">
    <property type="entry name" value="AI-2_Isomerase_LsrG"/>
</dbReference>
<evidence type="ECO:0000313" key="2">
    <source>
        <dbReference type="EMBL" id="CUQ13238.1"/>
    </source>
</evidence>
<dbReference type="SUPFAM" id="SSF54909">
    <property type="entry name" value="Dimeric alpha+beta barrel"/>
    <property type="match status" value="1"/>
</dbReference>
<dbReference type="PROSITE" id="PS51725">
    <property type="entry name" value="ABM"/>
    <property type="match status" value="1"/>
</dbReference>
<dbReference type="Gene3D" id="3.30.70.100">
    <property type="match status" value="1"/>
</dbReference>
<dbReference type="Pfam" id="PF03992">
    <property type="entry name" value="ABM"/>
    <property type="match status" value="1"/>
</dbReference>
<protein>
    <submittedName>
        <fullName evidence="2">Antibiotic biosynthesis monooxygenase</fullName>
        <ecNumber evidence="2">1.-.-.-</ecNumber>
    </submittedName>
</protein>